<protein>
    <submittedName>
        <fullName evidence="2">HD domain-containing protein</fullName>
    </submittedName>
</protein>
<dbReference type="OrthoDB" id="9803619at2"/>
<dbReference type="Gene3D" id="1.10.3210.10">
    <property type="entry name" value="Hypothetical protein af1432"/>
    <property type="match status" value="1"/>
</dbReference>
<evidence type="ECO:0000313" key="3">
    <source>
        <dbReference type="Proteomes" id="UP000323886"/>
    </source>
</evidence>
<proteinExistence type="predicted"/>
<dbReference type="SMART" id="SM00471">
    <property type="entry name" value="HDc"/>
    <property type="match status" value="1"/>
</dbReference>
<dbReference type="PANTHER" id="PTHR11373:SF4">
    <property type="entry name" value="DEOXYNUCLEOSIDE TRIPHOSPHATE TRIPHOSPHOHYDROLASE SAMHD1"/>
    <property type="match status" value="1"/>
</dbReference>
<dbReference type="PROSITE" id="PS51831">
    <property type="entry name" value="HD"/>
    <property type="match status" value="1"/>
</dbReference>
<feature type="domain" description="HD" evidence="1">
    <location>
        <begin position="59"/>
        <end position="190"/>
    </location>
</feature>
<dbReference type="EMBL" id="VWPL01000001">
    <property type="protein sequence ID" value="KAA5603606.1"/>
    <property type="molecule type" value="Genomic_DNA"/>
</dbReference>
<dbReference type="CDD" id="cd00077">
    <property type="entry name" value="HDc"/>
    <property type="match status" value="1"/>
</dbReference>
<dbReference type="GO" id="GO:0006203">
    <property type="term" value="P:dGTP catabolic process"/>
    <property type="evidence" value="ECO:0007669"/>
    <property type="project" value="TreeGrafter"/>
</dbReference>
<dbReference type="AlphaFoldDB" id="A0A5M6I5T2"/>
<accession>A0A5M6I5T2</accession>
<dbReference type="RefSeq" id="WP_150095715.1">
    <property type="nucleotide sequence ID" value="NZ_VWPL01000001.1"/>
</dbReference>
<organism evidence="2 3">
    <name type="scientific">Blastochloris sulfoviridis</name>
    <dbReference type="NCBI Taxonomy" id="50712"/>
    <lineage>
        <taxon>Bacteria</taxon>
        <taxon>Pseudomonadati</taxon>
        <taxon>Pseudomonadota</taxon>
        <taxon>Alphaproteobacteria</taxon>
        <taxon>Hyphomicrobiales</taxon>
        <taxon>Blastochloridaceae</taxon>
        <taxon>Blastochloris</taxon>
    </lineage>
</organism>
<keyword evidence="3" id="KW-1185">Reference proteome</keyword>
<dbReference type="InterPro" id="IPR003607">
    <property type="entry name" value="HD/PDEase_dom"/>
</dbReference>
<name>A0A5M6I5T2_9HYPH</name>
<gene>
    <name evidence="2" type="ORF">F1193_00500</name>
</gene>
<comment type="caution">
    <text evidence="2">The sequence shown here is derived from an EMBL/GenBank/DDBJ whole genome shotgun (WGS) entry which is preliminary data.</text>
</comment>
<evidence type="ECO:0000259" key="1">
    <source>
        <dbReference type="PROSITE" id="PS51831"/>
    </source>
</evidence>
<dbReference type="PANTHER" id="PTHR11373">
    <property type="entry name" value="DEOXYNUCLEOSIDE TRIPHOSPHATE TRIPHOSPHOHYDROLASE"/>
    <property type="match status" value="1"/>
</dbReference>
<dbReference type="GO" id="GO:0008832">
    <property type="term" value="F:dGTPase activity"/>
    <property type="evidence" value="ECO:0007669"/>
    <property type="project" value="TreeGrafter"/>
</dbReference>
<sequence length="463" mass="51952">MPTLKRIRDPVHGLIVFDLEKEVDKAAWRLIDTSEFQRLRRIKQLGVSEFTFPGATHTRFSHSIGVFHVARCLMKVAEKGLPATEWNHQRERTALLAALLHDIGHGPFSHAFENVEKERLGSRGSYKNHETWTAEIIASRARSIRPALEKVFGGGGGIADDIAELLTRPPTDIYAAIVSSSFDADRLDYLRRDRLMTGSGAGAIDFDWLVDNLRVVRAKIGIGEGETDEGEPTTIQTFAFEEKALQAVEAFILARYHLYSQVYFHRVTRGIEMTLSAFLRSIAVLVANGRAQELPVHERNPLVAYFAAVEPTLALYLALDDAVVWNMIEACADNGPEDVRVLGRDIRDRKLRKAIEIDMVNTTDLDRLRKGFIDNDLKSSIGQTIFRDAVSLSIYKDAQREDIPAHKRVFVKRADGNVVDIAALSKAVAALTEDQNVLRYYFADWRQYDSALKCAGETNGEAR</sequence>
<dbReference type="Proteomes" id="UP000323886">
    <property type="component" value="Unassembled WGS sequence"/>
</dbReference>
<dbReference type="InterPro" id="IPR050135">
    <property type="entry name" value="dGTPase-like"/>
</dbReference>
<reference evidence="2 3" key="1">
    <citation type="submission" date="2019-09" db="EMBL/GenBank/DDBJ databases">
        <title>Draft Whole-Genome sequence of Blastochloris sulfoviridis DSM 729.</title>
        <authorList>
            <person name="Meyer T.E."/>
            <person name="Kyndt J.A."/>
        </authorList>
    </citation>
    <scope>NUCLEOTIDE SEQUENCE [LARGE SCALE GENOMIC DNA]</scope>
    <source>
        <strain evidence="2 3">DSM 729</strain>
    </source>
</reference>
<dbReference type="InterPro" id="IPR006674">
    <property type="entry name" value="HD_domain"/>
</dbReference>
<dbReference type="SUPFAM" id="SSF109604">
    <property type="entry name" value="HD-domain/PDEase-like"/>
    <property type="match status" value="1"/>
</dbReference>
<evidence type="ECO:0000313" key="2">
    <source>
        <dbReference type="EMBL" id="KAA5603606.1"/>
    </source>
</evidence>
<dbReference type="Pfam" id="PF01966">
    <property type="entry name" value="HD"/>
    <property type="match status" value="1"/>
</dbReference>